<accession>A0ABV0XUR7</accession>
<reference evidence="1 2" key="1">
    <citation type="submission" date="2021-06" db="EMBL/GenBank/DDBJ databases">
        <authorList>
            <person name="Palmer J.M."/>
        </authorList>
    </citation>
    <scope>NUCLEOTIDE SEQUENCE [LARGE SCALE GENOMIC DNA]</scope>
    <source>
        <strain evidence="1 2">AS_MEX2019</strain>
        <tissue evidence="1">Muscle</tissue>
    </source>
</reference>
<evidence type="ECO:0000313" key="1">
    <source>
        <dbReference type="EMBL" id="MEQ2285205.1"/>
    </source>
</evidence>
<proteinExistence type="predicted"/>
<evidence type="ECO:0000313" key="2">
    <source>
        <dbReference type="Proteomes" id="UP001469553"/>
    </source>
</evidence>
<gene>
    <name evidence="1" type="ORF">AMECASPLE_029452</name>
</gene>
<protein>
    <submittedName>
        <fullName evidence="1">Uncharacterized protein</fullName>
    </submittedName>
</protein>
<organism evidence="1 2">
    <name type="scientific">Ameca splendens</name>
    <dbReference type="NCBI Taxonomy" id="208324"/>
    <lineage>
        <taxon>Eukaryota</taxon>
        <taxon>Metazoa</taxon>
        <taxon>Chordata</taxon>
        <taxon>Craniata</taxon>
        <taxon>Vertebrata</taxon>
        <taxon>Euteleostomi</taxon>
        <taxon>Actinopterygii</taxon>
        <taxon>Neopterygii</taxon>
        <taxon>Teleostei</taxon>
        <taxon>Neoteleostei</taxon>
        <taxon>Acanthomorphata</taxon>
        <taxon>Ovalentaria</taxon>
        <taxon>Atherinomorphae</taxon>
        <taxon>Cyprinodontiformes</taxon>
        <taxon>Goodeidae</taxon>
        <taxon>Ameca</taxon>
    </lineage>
</organism>
<sequence length="74" mass="8081">PARTGKSTCHSFNINLPAAKCATGPDLITSSPSGSACRFQICCPSLWNFLHTLKRAASNNQSCYEGFFDFYLCL</sequence>
<feature type="non-terminal residue" evidence="1">
    <location>
        <position position="1"/>
    </location>
</feature>
<dbReference type="EMBL" id="JAHRIP010012775">
    <property type="protein sequence ID" value="MEQ2285205.1"/>
    <property type="molecule type" value="Genomic_DNA"/>
</dbReference>
<keyword evidence="2" id="KW-1185">Reference proteome</keyword>
<name>A0ABV0XUR7_9TELE</name>
<comment type="caution">
    <text evidence="1">The sequence shown here is derived from an EMBL/GenBank/DDBJ whole genome shotgun (WGS) entry which is preliminary data.</text>
</comment>
<dbReference type="Proteomes" id="UP001469553">
    <property type="component" value="Unassembled WGS sequence"/>
</dbReference>